<reference evidence="6" key="1">
    <citation type="submission" date="2022-12" db="EMBL/GenBank/DDBJ databases">
        <title>Draft genome assemblies for two species of Escallonia (Escalloniales).</title>
        <authorList>
            <person name="Chanderbali A."/>
            <person name="Dervinis C."/>
            <person name="Anghel I."/>
            <person name="Soltis D."/>
            <person name="Soltis P."/>
            <person name="Zapata F."/>
        </authorList>
    </citation>
    <scope>NUCLEOTIDE SEQUENCE</scope>
    <source>
        <strain evidence="6">UCBG92.1500</strain>
        <tissue evidence="6">Leaf</tissue>
    </source>
</reference>
<dbReference type="InterPro" id="IPR036866">
    <property type="entry name" value="RibonucZ/Hydroxyglut_hydro"/>
</dbReference>
<dbReference type="Gene3D" id="3.40.50.10890">
    <property type="match status" value="2"/>
</dbReference>
<protein>
    <recommendedName>
        <fullName evidence="5">Beta-Casp domain-containing protein</fullName>
    </recommendedName>
</protein>
<dbReference type="AlphaFoldDB" id="A0AA88U9G6"/>
<dbReference type="Pfam" id="PF07521">
    <property type="entry name" value="RMMBL"/>
    <property type="match status" value="1"/>
</dbReference>
<dbReference type="Pfam" id="PF16661">
    <property type="entry name" value="Lactamase_B_6"/>
    <property type="match status" value="1"/>
</dbReference>
<dbReference type="Pfam" id="PF10996">
    <property type="entry name" value="Beta-Casp"/>
    <property type="match status" value="1"/>
</dbReference>
<evidence type="ECO:0000313" key="6">
    <source>
        <dbReference type="EMBL" id="KAK2975900.1"/>
    </source>
</evidence>
<keyword evidence="4" id="KW-0539">Nucleus</keyword>
<evidence type="ECO:0000256" key="2">
    <source>
        <dbReference type="ARBA" id="ARBA00007093"/>
    </source>
</evidence>
<organism evidence="6 7">
    <name type="scientific">Escallonia rubra</name>
    <dbReference type="NCBI Taxonomy" id="112253"/>
    <lineage>
        <taxon>Eukaryota</taxon>
        <taxon>Viridiplantae</taxon>
        <taxon>Streptophyta</taxon>
        <taxon>Embryophyta</taxon>
        <taxon>Tracheophyta</taxon>
        <taxon>Spermatophyta</taxon>
        <taxon>Magnoliopsida</taxon>
        <taxon>eudicotyledons</taxon>
        <taxon>Gunneridae</taxon>
        <taxon>Pentapetalae</taxon>
        <taxon>asterids</taxon>
        <taxon>campanulids</taxon>
        <taxon>Escalloniales</taxon>
        <taxon>Escalloniaceae</taxon>
        <taxon>Escallonia</taxon>
    </lineage>
</organism>
<evidence type="ECO:0000313" key="7">
    <source>
        <dbReference type="Proteomes" id="UP001187471"/>
    </source>
</evidence>
<evidence type="ECO:0000256" key="1">
    <source>
        <dbReference type="ARBA" id="ARBA00004123"/>
    </source>
</evidence>
<dbReference type="EMBL" id="JAVXUO010002145">
    <property type="protein sequence ID" value="KAK2975900.1"/>
    <property type="molecule type" value="Genomic_DNA"/>
</dbReference>
<comment type="subcellular location">
    <subcellularLocation>
        <location evidence="1">Nucleus</location>
    </subcellularLocation>
</comment>
<dbReference type="SMART" id="SM01027">
    <property type="entry name" value="Beta-Casp"/>
    <property type="match status" value="1"/>
</dbReference>
<dbReference type="PANTHER" id="PTHR11203">
    <property type="entry name" value="CLEAVAGE AND POLYADENYLATION SPECIFICITY FACTOR FAMILY MEMBER"/>
    <property type="match status" value="1"/>
</dbReference>
<evidence type="ECO:0000259" key="5">
    <source>
        <dbReference type="SMART" id="SM01027"/>
    </source>
</evidence>
<name>A0AA88U9G6_9ASTE</name>
<evidence type="ECO:0000256" key="3">
    <source>
        <dbReference type="ARBA" id="ARBA00022801"/>
    </source>
</evidence>
<dbReference type="FunFam" id="3.60.15.10:FF:000028">
    <property type="entry name" value="Integrator complex subunit 11 isoform X3"/>
    <property type="match status" value="1"/>
</dbReference>
<keyword evidence="7" id="KW-1185">Reference proteome</keyword>
<dbReference type="InterPro" id="IPR001279">
    <property type="entry name" value="Metallo-B-lactamas"/>
</dbReference>
<sequence>MAIECLVLGAGQEVGKSCVVVTINGKRIMFDCGMHMGYDDHRRYPDFSLISESGHFDAALTCIVITHFLLRGYVYDNVLCFLSYYLILRYPTKALAPLMLEDYRKVMVDRRGEEEQFSSENVLDCLKKVTAVDLKQTVQVDKDLQIRAYYAGHVLGAAMFYAKVGESAMVYTGDYNMTPDRHLGAAQIDRLQLDLLITESTYATTVRDSKYAREREFLKSVHKCVANGGKVLIPTFALGRAQELCILLDDYWERMNLKVPIYFSAGLTIQANMYYKMLINWTSQKVKDTHATRNAFDFKHGDFTGAEGTIACSPKQSTSSDCSTSELAPSVALDGSTGIETSADRPSSRVLSSKIAGSIGTEEKISYINRSSSSPLLLESDFEEKNGLCSEKTTYISCFTGSVTLKNSVVAVCRFDRSLINAPGPCVLFATPGMISGGFSLEVFKNWAPSETNLVTLPGYCVAGTIGHRLMSGKPTTIELDKDTQIDVRCQIHQLSFSPHTDAKGIMDLVKFLSPKHVILVHGEKPKMALLKAKIQAELGIPGYDPANNETVCISSTHYVKADLSDKLIQTSLSPNFKFLKTRLAADCGLDSLNIKATSPLQLCDDRISEGILTMGKSQKAKVVHQDELLVILGDEKQGVQCANCFPVNMSNFDKIKSADELSGEVQLFDKSSQLYAKLSSELPELNIQDCGEFLQVESFRASVCLLDNCPHRTMDNPCDTFEAVYFCCTWAMEDEKLAWKVISIMKNFGINAP</sequence>
<comment type="caution">
    <text evidence="6">The sequence shown here is derived from an EMBL/GenBank/DDBJ whole genome shotgun (WGS) entry which is preliminary data.</text>
</comment>
<dbReference type="InterPro" id="IPR011108">
    <property type="entry name" value="RMMBL"/>
</dbReference>
<dbReference type="PANTHER" id="PTHR11203:SF37">
    <property type="entry name" value="INTEGRATOR COMPLEX SUBUNIT 11"/>
    <property type="match status" value="1"/>
</dbReference>
<dbReference type="GO" id="GO:0016787">
    <property type="term" value="F:hydrolase activity"/>
    <property type="evidence" value="ECO:0007669"/>
    <property type="project" value="UniProtKB-KW"/>
</dbReference>
<keyword evidence="3" id="KW-0378">Hydrolase</keyword>
<dbReference type="InterPro" id="IPR041897">
    <property type="entry name" value="INTS11-like_MBL-fold"/>
</dbReference>
<dbReference type="SUPFAM" id="SSF56281">
    <property type="entry name" value="Metallo-hydrolase/oxidoreductase"/>
    <property type="match status" value="2"/>
</dbReference>
<feature type="domain" description="Beta-Casp" evidence="5">
    <location>
        <begin position="241"/>
        <end position="470"/>
    </location>
</feature>
<dbReference type="Gene3D" id="3.60.15.10">
    <property type="entry name" value="Ribonuclease Z/Hydroxyacylglutathione hydrolase-like"/>
    <property type="match status" value="2"/>
</dbReference>
<evidence type="ECO:0000256" key="4">
    <source>
        <dbReference type="ARBA" id="ARBA00023242"/>
    </source>
</evidence>
<accession>A0AA88U9G6</accession>
<dbReference type="GO" id="GO:0016180">
    <property type="term" value="P:snRNA processing"/>
    <property type="evidence" value="ECO:0007669"/>
    <property type="project" value="TreeGrafter"/>
</dbReference>
<dbReference type="Proteomes" id="UP001187471">
    <property type="component" value="Unassembled WGS sequence"/>
</dbReference>
<proteinExistence type="inferred from homology"/>
<comment type="similarity">
    <text evidence="2">Belongs to the metallo-beta-lactamase superfamily. RNA-metabolizing metallo-beta-lactamase-like family. INTS11 subfamily.</text>
</comment>
<dbReference type="InterPro" id="IPR050698">
    <property type="entry name" value="MBL"/>
</dbReference>
<dbReference type="InterPro" id="IPR022712">
    <property type="entry name" value="Beta_Casp"/>
</dbReference>
<gene>
    <name evidence="6" type="ORF">RJ640_027534</name>
</gene>
<dbReference type="CDD" id="cd16291">
    <property type="entry name" value="INTS11-like_MBL-fold"/>
    <property type="match status" value="1"/>
</dbReference>
<dbReference type="GO" id="GO:0004521">
    <property type="term" value="F:RNA endonuclease activity"/>
    <property type="evidence" value="ECO:0007669"/>
    <property type="project" value="TreeGrafter"/>
</dbReference>
<dbReference type="GO" id="GO:0005634">
    <property type="term" value="C:nucleus"/>
    <property type="evidence" value="ECO:0007669"/>
    <property type="project" value="UniProtKB-SubCell"/>
</dbReference>